<gene>
    <name evidence="3" type="ORF">C5167_011700</name>
</gene>
<dbReference type="PANTHER" id="PTHR35480:SF1">
    <property type="entry name" value="MATERNAL EFFECT EMBRYO ARREST 22"/>
    <property type="match status" value="1"/>
</dbReference>
<sequence>MAEEPAVNPCCSVWKFQYTEVVAKRNALREAVKLLNAHINKIQAENLTISKALEEERGRVEAEKQAKVKETAVRVELENEILQLKSEITSLQETAFSRGLDEELLQSQVTEGEAEIKRLKELLEKEKKRGDAEKKKAEAEKKKAAEALKLLKAETSKLDGGKQLVDNDLIQKQVSDGVAEINRLKELLAKEKKRGDAEEKKAEAEKKKALEALKLLEAEKSKLDGEKQPIDKDMIQKQVAGKVAEINRLKELLAKEKKRGDSKKKKAEAEKKKAEVEKKKALESLKLLEAEKSIIDGEKKKVDMERNRAEELKTALEALKSEVNEARIKLGTERSKNEEAQKKLEAEKNKANMEKKRADSEMAKAELQKRYAEEERKKLLNEKNRSDELSRRLEEEKKRSEELGRKVQDIMYTEKLEKVRPEESGRQHETEQLEETLKNKQLQKKDFVSTREVENVNLEAAANANMVFLKKQLELEKKHVKHAKKVAKFEKKRNNLLQQEICRLKQDLFQFCHRVNLLDGCCSHGDEGIDASAKISNRLCVLDTNLKGKLSGKKPCEMYCEGENEVVKAHHTTKDGCDHVGAKLALYGGSCTKHLSGISSELESVMEGSARNKSQNSAIYSTTTSFSDRTLVGSQGRGDFSLTTSPKVSEENKSKGPNFPIVSDIITKLRHAENLGVVAENKIASQNGHDSVKIDGISPSHSRKRKRSRDTVESIKFMSNDNKLLKSIDGKLSTLHDMILLNSNLAPASKSIVSQNGICQISTSQDDQYGNNNRTKRKKNLLEEQADVQQIGNKAIEVHGFVKDCTQAISNVNQFSENVLACRDESVDAIRTNENDYSWFENLADVDFMKLLDLDDAADEERYRMAIERPQSPTLPEINWGLFEECEKDNCNYLPEQGLSSVLGITVENMSPSCSLNVIGMEIDSDVLKSGNSEMHDSSLMHPNVSSCKTKTLLKNNDLHSAANMREISASQVMVSTAETPLLQQTSISESTVLCASDGGFTCKITSKYIVCSDVKDESSISRIISASEACVSKVSMVSQTDWIVDKILFALYMEQDLLPKERVCTFFSLLLYNFSLIISMKYRNFLSEEFSVCSASFMKHMQTVMCDSETKRMLLELWEMDAVPKLIQDFLTDREVLLYNELSHEQFASRDPGSVVTLSANGINIGVSSKTATVEQLVIGSTAVASICAAIGDVGFVCEVSYDIIQKNISDSYYSLTVLHVFASICGKQYFTSDGYSLIMTVIKSIVVLLEKDDERACNICASILLSTSESEPRFPQCAHCIFSEGAVPVDQVMAFLLKKLCSYSLSAGLSNSDASGPLRDEQCPEDELCLESYSDVNRISYSANDYLSLVELVSHYMSWKWTCSNTIPRLLQMLESRASEEFTTAVLLLLGQLGRLGDHNSGEQLGVEEALRRMLSSFLDQNSKCGLPTQFAAVHALVGLLSIEFEDIIQGKELPAGHYSDVIRKWFSNLSEEKKSLPISLLKSANVHG</sequence>
<keyword evidence="4" id="KW-1185">Reference proteome</keyword>
<evidence type="ECO:0000256" key="2">
    <source>
        <dbReference type="SAM" id="MobiDB-lite"/>
    </source>
</evidence>
<reference evidence="3 4" key="1">
    <citation type="journal article" date="2018" name="Science">
        <title>The opium poppy genome and morphinan production.</title>
        <authorList>
            <person name="Guo L."/>
            <person name="Winzer T."/>
            <person name="Yang X."/>
            <person name="Li Y."/>
            <person name="Ning Z."/>
            <person name="He Z."/>
            <person name="Teodor R."/>
            <person name="Lu Y."/>
            <person name="Bowser T.A."/>
            <person name="Graham I.A."/>
            <person name="Ye K."/>
        </authorList>
    </citation>
    <scope>NUCLEOTIDE SEQUENCE [LARGE SCALE GENOMIC DNA]</scope>
    <source>
        <strain evidence="4">cv. HN1</strain>
        <tissue evidence="3">Leaves</tissue>
    </source>
</reference>
<organism evidence="3 4">
    <name type="scientific">Papaver somniferum</name>
    <name type="common">Opium poppy</name>
    <dbReference type="NCBI Taxonomy" id="3469"/>
    <lineage>
        <taxon>Eukaryota</taxon>
        <taxon>Viridiplantae</taxon>
        <taxon>Streptophyta</taxon>
        <taxon>Embryophyta</taxon>
        <taxon>Tracheophyta</taxon>
        <taxon>Spermatophyta</taxon>
        <taxon>Magnoliopsida</taxon>
        <taxon>Ranunculales</taxon>
        <taxon>Papaveraceae</taxon>
        <taxon>Papaveroideae</taxon>
        <taxon>Papaver</taxon>
    </lineage>
</organism>
<protein>
    <recommendedName>
        <fullName evidence="5">Maternal effect embryo arrest 22</fullName>
    </recommendedName>
</protein>
<feature type="region of interest" description="Disordered" evidence="2">
    <location>
        <begin position="255"/>
        <end position="276"/>
    </location>
</feature>
<feature type="coiled-coil region" evidence="1">
    <location>
        <begin position="181"/>
        <end position="226"/>
    </location>
</feature>
<feature type="region of interest" description="Disordered" evidence="2">
    <location>
        <begin position="637"/>
        <end position="656"/>
    </location>
</feature>
<evidence type="ECO:0000313" key="4">
    <source>
        <dbReference type="Proteomes" id="UP000316621"/>
    </source>
</evidence>
<accession>A0A4Y7K7W1</accession>
<dbReference type="Gramene" id="RZC68019">
    <property type="protein sequence ID" value="RZC68019"/>
    <property type="gene ID" value="C5167_011700"/>
</dbReference>
<dbReference type="OrthoDB" id="1933275at2759"/>
<proteinExistence type="predicted"/>
<dbReference type="OMA" id="RYWETLI"/>
<dbReference type="CDD" id="cd22265">
    <property type="entry name" value="UDM1_RNF168"/>
    <property type="match status" value="1"/>
</dbReference>
<feature type="region of interest" description="Disordered" evidence="2">
    <location>
        <begin position="689"/>
        <end position="711"/>
    </location>
</feature>
<dbReference type="EMBL" id="CM010720">
    <property type="protein sequence ID" value="RZC68019.1"/>
    <property type="molecule type" value="Genomic_DNA"/>
</dbReference>
<dbReference type="STRING" id="3469.A0A4Y7K7W1"/>
<keyword evidence="1" id="KW-0175">Coiled coil</keyword>
<evidence type="ECO:0000313" key="3">
    <source>
        <dbReference type="EMBL" id="RZC68019.1"/>
    </source>
</evidence>
<evidence type="ECO:0008006" key="5">
    <source>
        <dbReference type="Google" id="ProtNLM"/>
    </source>
</evidence>
<feature type="coiled-coil region" evidence="1">
    <location>
        <begin position="25"/>
        <end position="154"/>
    </location>
</feature>
<name>A0A4Y7K7W1_PAPSO</name>
<dbReference type="PANTHER" id="PTHR35480">
    <property type="entry name" value="MATERNAL EFFECT EMBRYO ARREST 22"/>
    <property type="match status" value="1"/>
</dbReference>
<feature type="region of interest" description="Disordered" evidence="2">
    <location>
        <begin position="330"/>
        <end position="399"/>
    </location>
</feature>
<evidence type="ECO:0000256" key="1">
    <source>
        <dbReference type="SAM" id="Coils"/>
    </source>
</evidence>
<feature type="compositionally biased region" description="Basic and acidic residues" evidence="2">
    <location>
        <begin position="267"/>
        <end position="276"/>
    </location>
</feature>
<dbReference type="Proteomes" id="UP000316621">
    <property type="component" value="Chromosome 6"/>
</dbReference>